<reference evidence="2 3" key="3">
    <citation type="journal article" date="2015" name="Genome Announc.">
        <title>Draft Genome Sequence of the Archiascomycetous Yeast Saitoella complicata.</title>
        <authorList>
            <person name="Yamauchi K."/>
            <person name="Kondo S."/>
            <person name="Hamamoto M."/>
            <person name="Takahashi Y."/>
            <person name="Ogura Y."/>
            <person name="Hayashi T."/>
            <person name="Nishida H."/>
        </authorList>
    </citation>
    <scope>NUCLEOTIDE SEQUENCE [LARGE SCALE GENOMIC DNA]</scope>
    <source>
        <strain evidence="2 3">NRRL Y-17804</strain>
    </source>
</reference>
<reference evidence="2 3" key="1">
    <citation type="journal article" date="2011" name="J. Gen. Appl. Microbiol.">
        <title>Draft genome sequencing of the enigmatic yeast Saitoella complicata.</title>
        <authorList>
            <person name="Nishida H."/>
            <person name="Hamamoto M."/>
            <person name="Sugiyama J."/>
        </authorList>
    </citation>
    <scope>NUCLEOTIDE SEQUENCE [LARGE SCALE GENOMIC DNA]</scope>
    <source>
        <strain evidence="2 3">NRRL Y-17804</strain>
    </source>
</reference>
<evidence type="ECO:0000313" key="3">
    <source>
        <dbReference type="Proteomes" id="UP000033140"/>
    </source>
</evidence>
<dbReference type="InterPro" id="IPR050606">
    <property type="entry name" value="Calponin-like"/>
</dbReference>
<dbReference type="GO" id="GO:0007015">
    <property type="term" value="P:actin filament organization"/>
    <property type="evidence" value="ECO:0007669"/>
    <property type="project" value="TreeGrafter"/>
</dbReference>
<dbReference type="Proteomes" id="UP000033140">
    <property type="component" value="Unassembled WGS sequence"/>
</dbReference>
<gene>
    <name evidence="2" type="ORF">G7K_3972-t1</name>
</gene>
<dbReference type="RefSeq" id="XP_019026046.1">
    <property type="nucleotide sequence ID" value="XM_019168303.1"/>
</dbReference>
<dbReference type="InterPro" id="IPR036872">
    <property type="entry name" value="CH_dom_sf"/>
</dbReference>
<dbReference type="PANTHER" id="PTHR47385">
    <property type="entry name" value="CALPONIN"/>
    <property type="match status" value="1"/>
</dbReference>
<dbReference type="SMART" id="SM00033">
    <property type="entry name" value="CH"/>
    <property type="match status" value="1"/>
</dbReference>
<keyword evidence="3" id="KW-1185">Reference proteome</keyword>
<evidence type="ECO:0000313" key="2">
    <source>
        <dbReference type="EMBL" id="GAO49834.1"/>
    </source>
</evidence>
<proteinExistence type="predicted"/>
<dbReference type="GO" id="GO:0051015">
    <property type="term" value="F:actin filament binding"/>
    <property type="evidence" value="ECO:0007669"/>
    <property type="project" value="TreeGrafter"/>
</dbReference>
<feature type="domain" description="Calponin-homology (CH)" evidence="1">
    <location>
        <begin position="27"/>
        <end position="129"/>
    </location>
</feature>
<dbReference type="InterPro" id="IPR001715">
    <property type="entry name" value="CH_dom"/>
</dbReference>
<dbReference type="Gene3D" id="1.10.418.10">
    <property type="entry name" value="Calponin-like domain"/>
    <property type="match status" value="1"/>
</dbReference>
<dbReference type="Pfam" id="PF00307">
    <property type="entry name" value="CH"/>
    <property type="match status" value="1"/>
</dbReference>
<comment type="caution">
    <text evidence="2">The sequence shown here is derived from an EMBL/GenBank/DDBJ whole genome shotgun (WGS) entry which is preliminary data.</text>
</comment>
<protein>
    <recommendedName>
        <fullName evidence="1">Calponin-homology (CH) domain-containing protein</fullName>
    </recommendedName>
</protein>
<accession>A0A0E9NJ07</accession>
<dbReference type="SUPFAM" id="SSF47576">
    <property type="entry name" value="Calponin-homology domain, CH-domain"/>
    <property type="match status" value="1"/>
</dbReference>
<dbReference type="OMA" id="WIKTITG"/>
<reference evidence="2 3" key="2">
    <citation type="journal article" date="2014" name="J. Gen. Appl. Microbiol.">
        <title>The early diverging ascomycetous budding yeast Saitoella complicata has three histone deacetylases belonging to the Clr6, Hos2, and Rpd3 lineages.</title>
        <authorList>
            <person name="Nishida H."/>
            <person name="Matsumoto T."/>
            <person name="Kondo S."/>
            <person name="Hamamoto M."/>
            <person name="Yoshikawa H."/>
        </authorList>
    </citation>
    <scope>NUCLEOTIDE SEQUENCE [LARGE SCALE GENOMIC DNA]</scope>
    <source>
        <strain evidence="2 3">NRRL Y-17804</strain>
    </source>
</reference>
<dbReference type="PROSITE" id="PS50021">
    <property type="entry name" value="CH"/>
    <property type="match status" value="1"/>
</dbReference>
<dbReference type="STRING" id="698492.A0A0E9NJ07"/>
<dbReference type="InterPro" id="IPR003096">
    <property type="entry name" value="SM22_calponin"/>
</dbReference>
<dbReference type="PANTHER" id="PTHR47385:SF14">
    <property type="entry name" value="TRANSGELIN"/>
    <property type="match status" value="1"/>
</dbReference>
<dbReference type="OrthoDB" id="21595at2759"/>
<name>A0A0E9NJ07_SAICN</name>
<sequence>MYTPQYQASVSSLDNDLRGKMAGKYDPQMVEEARDWLSQVVGEELPRDQDLLTVLKDGVVLCRAAEKATPLKYKKSAMPFVQMENIASFLKAAEALGVPKHELFQTVDLYESKNPGQVISCVHSFSRHASAKIGVPGLGPKLATKQAPRVQTEQEKREGANIINGYQYGFASGSQGDVVFGGKRNIVLTPKKGSS</sequence>
<dbReference type="AlphaFoldDB" id="A0A0E9NJ07"/>
<evidence type="ECO:0000259" key="1">
    <source>
        <dbReference type="PROSITE" id="PS50021"/>
    </source>
</evidence>
<dbReference type="EMBL" id="BACD03000026">
    <property type="protein sequence ID" value="GAO49834.1"/>
    <property type="molecule type" value="Genomic_DNA"/>
</dbReference>
<dbReference type="GO" id="GO:0015629">
    <property type="term" value="C:actin cytoskeleton"/>
    <property type="evidence" value="ECO:0007669"/>
    <property type="project" value="TreeGrafter"/>
</dbReference>
<organism evidence="2 3">
    <name type="scientific">Saitoella complicata (strain BCRC 22490 / CBS 7301 / JCM 7358 / NBRC 10748 / NRRL Y-17804)</name>
    <dbReference type="NCBI Taxonomy" id="698492"/>
    <lineage>
        <taxon>Eukaryota</taxon>
        <taxon>Fungi</taxon>
        <taxon>Dikarya</taxon>
        <taxon>Ascomycota</taxon>
        <taxon>Taphrinomycotina</taxon>
        <taxon>Taphrinomycotina incertae sedis</taxon>
        <taxon>Saitoella</taxon>
    </lineage>
</organism>
<dbReference type="PRINTS" id="PR00888">
    <property type="entry name" value="SM22CALPONIN"/>
</dbReference>